<reference evidence="14" key="2">
    <citation type="submission" date="2025-09" db="UniProtKB">
        <authorList>
            <consortium name="Ensembl"/>
        </authorList>
    </citation>
    <scope>IDENTIFICATION</scope>
</reference>
<evidence type="ECO:0000256" key="3">
    <source>
        <dbReference type="ARBA" id="ARBA00022490"/>
    </source>
</evidence>
<feature type="region of interest" description="Disordered" evidence="12">
    <location>
        <begin position="307"/>
        <end position="335"/>
    </location>
</feature>
<evidence type="ECO:0000256" key="7">
    <source>
        <dbReference type="ARBA" id="ARBA00022846"/>
    </source>
</evidence>
<dbReference type="Pfam" id="PF02197">
    <property type="entry name" value="RIIa"/>
    <property type="match status" value="1"/>
</dbReference>
<dbReference type="FunFam" id="1.20.890.10:FF:000005">
    <property type="entry name" value="calcium-binding tyrosine phosphorylation-regulated protein isoform X1"/>
    <property type="match status" value="1"/>
</dbReference>
<dbReference type="Ensembl" id="ENSPTIT00000003121.1">
    <property type="protein sequence ID" value="ENSPTIP00000001084.1"/>
    <property type="gene ID" value="ENSPTIG00000002843.1"/>
</dbReference>
<dbReference type="GeneTree" id="ENSGT00390000000444"/>
<comment type="subcellular location">
    <subcellularLocation>
        <location evidence="1">Cell projection</location>
        <location evidence="1">Cilium</location>
        <location evidence="1">Flagellum</location>
    </subcellularLocation>
    <subcellularLocation>
        <location evidence="2">Cytoplasm</location>
        <location evidence="2">Cytoskeleton</location>
    </subcellularLocation>
</comment>
<dbReference type="InterPro" id="IPR047579">
    <property type="entry name" value="DD_CABYR_SP17"/>
</dbReference>
<dbReference type="GO" id="GO:0005509">
    <property type="term" value="F:calcium ion binding"/>
    <property type="evidence" value="ECO:0007669"/>
    <property type="project" value="InterPro"/>
</dbReference>
<evidence type="ECO:0000256" key="2">
    <source>
        <dbReference type="ARBA" id="ARBA00004245"/>
    </source>
</evidence>
<keyword evidence="4" id="KW-0597">Phosphoprotein</keyword>
<dbReference type="SUPFAM" id="SSF47391">
    <property type="entry name" value="Dimerization-anchoring domain of cAMP-dependent PK regulatory subunit"/>
    <property type="match status" value="1"/>
</dbReference>
<keyword evidence="9" id="KW-0206">Cytoskeleton</keyword>
<name>A0A8C9J0F7_PANTA</name>
<evidence type="ECO:0000256" key="12">
    <source>
        <dbReference type="SAM" id="MobiDB-lite"/>
    </source>
</evidence>
<keyword evidence="5" id="KW-0479">Metal-binding</keyword>
<dbReference type="GO" id="GO:0005856">
    <property type="term" value="C:cytoskeleton"/>
    <property type="evidence" value="ECO:0007669"/>
    <property type="project" value="UniProtKB-SubCell"/>
</dbReference>
<keyword evidence="6" id="KW-0106">Calcium</keyword>
<dbReference type="InterPro" id="IPR038848">
    <property type="entry name" value="CABYR"/>
</dbReference>
<evidence type="ECO:0000256" key="1">
    <source>
        <dbReference type="ARBA" id="ARBA00004230"/>
    </source>
</evidence>
<evidence type="ECO:0000259" key="13">
    <source>
        <dbReference type="SMART" id="SM00394"/>
    </source>
</evidence>
<evidence type="ECO:0000313" key="15">
    <source>
        <dbReference type="Proteomes" id="UP000675900"/>
    </source>
</evidence>
<keyword evidence="15" id="KW-1185">Reference proteome</keyword>
<feature type="compositionally biased region" description="Low complexity" evidence="12">
    <location>
        <begin position="140"/>
        <end position="167"/>
    </location>
</feature>
<keyword evidence="10" id="KW-0966">Cell projection</keyword>
<dbReference type="InterPro" id="IPR003117">
    <property type="entry name" value="cAMP_dep_PK_reg_su_I/II_a/b"/>
</dbReference>
<dbReference type="Gene3D" id="1.20.890.10">
    <property type="entry name" value="cAMP-dependent protein kinase regulatory subunit, dimerization-anchoring domain"/>
    <property type="match status" value="1"/>
</dbReference>
<dbReference type="CDD" id="cd12100">
    <property type="entry name" value="DD_CABYR_SP17"/>
    <property type="match status" value="1"/>
</dbReference>
<evidence type="ECO:0000256" key="4">
    <source>
        <dbReference type="ARBA" id="ARBA00022553"/>
    </source>
</evidence>
<feature type="compositionally biased region" description="Polar residues" evidence="12">
    <location>
        <begin position="314"/>
        <end position="325"/>
    </location>
</feature>
<dbReference type="GO" id="GO:0005737">
    <property type="term" value="C:cytoplasm"/>
    <property type="evidence" value="ECO:0007669"/>
    <property type="project" value="TreeGrafter"/>
</dbReference>
<keyword evidence="7" id="KW-0282">Flagellum</keyword>
<sequence>MISSKPRLVVPYGLKTLLEGLSRAVLKTNPPNITQFAAVYFKELIVFREGNTSLDIKDLVKQFHLNEVERWSEGMTQEKKPECVKEPVGTSIVSHEPTRMEKSTDTEEDNIAGPLFISKTTQFPSVHAELLPEPEETTEATRGSSSKPTTSKAMSPPSSPSPAAGSPEFAYVPADPAQFAAQTLAIAASEAGQPPPYSNMWTLYCLTDMNQQSRPSPPPAPVPFPQATLYLSNPKDPQFLQQPPKVTSPTYVMLDDSKKTSAPPFILVGSNVQEAQDWKPLPGHAVVSQSDALKRYTAVQVPIAVPADQKFQKHTPNPQNGSPLPSGQDVPRPQSPVFLSVAFPVEDVAKKGSGSGDKRTPCGSYGIAGEITVTTAHVRRAETGNW</sequence>
<dbReference type="GO" id="GO:0048240">
    <property type="term" value="P:sperm capacitation"/>
    <property type="evidence" value="ECO:0007669"/>
    <property type="project" value="InterPro"/>
</dbReference>
<dbReference type="PANTHER" id="PTHR15494:SF0">
    <property type="entry name" value="CALCIUM-BINDING TYROSINE PHOSPHORYLATION-REGULATED PROTEIN"/>
    <property type="match status" value="1"/>
</dbReference>
<dbReference type="PANTHER" id="PTHR15494">
    <property type="entry name" value="CALCIUM-BINDING TYROSINE PHOSPHORYLATION-REGULATED PROTEIN"/>
    <property type="match status" value="1"/>
</dbReference>
<keyword evidence="8" id="KW-0969">Cilium</keyword>
<accession>A0A8C9J0F7</accession>
<proteinExistence type="predicted"/>
<feature type="domain" description="RIIa" evidence="13">
    <location>
        <begin position="12"/>
        <end position="49"/>
    </location>
</feature>
<evidence type="ECO:0000313" key="14">
    <source>
        <dbReference type="Ensembl" id="ENSPTIP00000001084.1"/>
    </source>
</evidence>
<feature type="region of interest" description="Disordered" evidence="12">
    <location>
        <begin position="130"/>
        <end position="170"/>
    </location>
</feature>
<dbReference type="Proteomes" id="UP000675900">
    <property type="component" value="Unassembled WGS sequence"/>
</dbReference>
<evidence type="ECO:0000256" key="6">
    <source>
        <dbReference type="ARBA" id="ARBA00022837"/>
    </source>
</evidence>
<dbReference type="GO" id="GO:0035686">
    <property type="term" value="C:sperm fibrous sheath"/>
    <property type="evidence" value="ECO:0007669"/>
    <property type="project" value="UniProtKB-ARBA"/>
</dbReference>
<evidence type="ECO:0000256" key="8">
    <source>
        <dbReference type="ARBA" id="ARBA00023069"/>
    </source>
</evidence>
<evidence type="ECO:0000256" key="9">
    <source>
        <dbReference type="ARBA" id="ARBA00023212"/>
    </source>
</evidence>
<dbReference type="SMART" id="SM00394">
    <property type="entry name" value="RIIa"/>
    <property type="match status" value="1"/>
</dbReference>
<dbReference type="AlphaFoldDB" id="A0A8C9J0F7"/>
<protein>
    <recommendedName>
        <fullName evidence="11">Calcium-binding tyrosine phosphorylation-regulated protein</fullName>
    </recommendedName>
</protein>
<organism evidence="14 15">
    <name type="scientific">Panthera tigris altaica</name>
    <name type="common">Siberian tiger</name>
    <dbReference type="NCBI Taxonomy" id="74533"/>
    <lineage>
        <taxon>Eukaryota</taxon>
        <taxon>Metazoa</taxon>
        <taxon>Chordata</taxon>
        <taxon>Craniata</taxon>
        <taxon>Vertebrata</taxon>
        <taxon>Euteleostomi</taxon>
        <taxon>Mammalia</taxon>
        <taxon>Eutheria</taxon>
        <taxon>Laurasiatheria</taxon>
        <taxon>Carnivora</taxon>
        <taxon>Feliformia</taxon>
        <taxon>Felidae</taxon>
        <taxon>Pantherinae</taxon>
        <taxon>Panthera</taxon>
    </lineage>
</organism>
<keyword evidence="3" id="KW-0963">Cytoplasm</keyword>
<evidence type="ECO:0000256" key="11">
    <source>
        <dbReference type="ARBA" id="ARBA00071650"/>
    </source>
</evidence>
<evidence type="ECO:0000256" key="5">
    <source>
        <dbReference type="ARBA" id="ARBA00022723"/>
    </source>
</evidence>
<reference evidence="14" key="1">
    <citation type="submission" date="2025-08" db="UniProtKB">
        <authorList>
            <consortium name="Ensembl"/>
        </authorList>
    </citation>
    <scope>IDENTIFICATION</scope>
</reference>
<evidence type="ECO:0000256" key="10">
    <source>
        <dbReference type="ARBA" id="ARBA00023273"/>
    </source>
</evidence>